<dbReference type="Proteomes" id="UP000326939">
    <property type="component" value="Chromosome 1"/>
</dbReference>
<keyword evidence="3" id="KW-1185">Reference proteome</keyword>
<name>A0A5N5P697_9ROSI</name>
<evidence type="ECO:0000313" key="3">
    <source>
        <dbReference type="Proteomes" id="UP000326939"/>
    </source>
</evidence>
<accession>A0A5N5P697</accession>
<evidence type="ECO:0000313" key="2">
    <source>
        <dbReference type="EMBL" id="KAB5574261.1"/>
    </source>
</evidence>
<evidence type="ECO:0000256" key="1">
    <source>
        <dbReference type="SAM" id="MobiDB-lite"/>
    </source>
</evidence>
<comment type="caution">
    <text evidence="2">The sequence shown here is derived from an EMBL/GenBank/DDBJ whole genome shotgun (WGS) entry which is preliminary data.</text>
</comment>
<feature type="compositionally biased region" description="Pro residues" evidence="1">
    <location>
        <begin position="57"/>
        <end position="69"/>
    </location>
</feature>
<feature type="region of interest" description="Disordered" evidence="1">
    <location>
        <begin position="37"/>
        <end position="74"/>
    </location>
</feature>
<sequence>MAIFSPSPTFPKPLPIPTQSSSPLPFSIHSLRLSLPPSPLSTGPAPRLSRCHSALSPQPPPQSDPPPGKDPQVFMMENSLWPKRFCLIDKVVKTSGLDSVEVCGLELKNVGASCAIDEEIGALLCH</sequence>
<protein>
    <submittedName>
        <fullName evidence="2">Uncharacterized protein</fullName>
    </submittedName>
</protein>
<gene>
    <name evidence="2" type="ORF">DKX38_001455</name>
</gene>
<dbReference type="AlphaFoldDB" id="A0A5N5P697"/>
<proteinExistence type="predicted"/>
<organism evidence="2 3">
    <name type="scientific">Salix brachista</name>
    <dbReference type="NCBI Taxonomy" id="2182728"/>
    <lineage>
        <taxon>Eukaryota</taxon>
        <taxon>Viridiplantae</taxon>
        <taxon>Streptophyta</taxon>
        <taxon>Embryophyta</taxon>
        <taxon>Tracheophyta</taxon>
        <taxon>Spermatophyta</taxon>
        <taxon>Magnoliopsida</taxon>
        <taxon>eudicotyledons</taxon>
        <taxon>Gunneridae</taxon>
        <taxon>Pentapetalae</taxon>
        <taxon>rosids</taxon>
        <taxon>fabids</taxon>
        <taxon>Malpighiales</taxon>
        <taxon>Salicaceae</taxon>
        <taxon>Saliceae</taxon>
        <taxon>Salix</taxon>
    </lineage>
</organism>
<reference evidence="3" key="1">
    <citation type="journal article" date="2019" name="Gigascience">
        <title>De novo genome assembly of the endangered Acer yangbiense, a plant species with extremely small populations endemic to Yunnan Province, China.</title>
        <authorList>
            <person name="Yang J."/>
            <person name="Wariss H.M."/>
            <person name="Tao L."/>
            <person name="Zhang R."/>
            <person name="Yun Q."/>
            <person name="Hollingsworth P."/>
            <person name="Dao Z."/>
            <person name="Luo G."/>
            <person name="Guo H."/>
            <person name="Ma Y."/>
            <person name="Sun W."/>
        </authorList>
    </citation>
    <scope>NUCLEOTIDE SEQUENCE [LARGE SCALE GENOMIC DNA]</scope>
    <source>
        <strain evidence="3">cv. br00</strain>
    </source>
</reference>
<dbReference type="EMBL" id="VDCV01000001">
    <property type="protein sequence ID" value="KAB5574261.1"/>
    <property type="molecule type" value="Genomic_DNA"/>
</dbReference>